<feature type="transmembrane region" description="Helical" evidence="1">
    <location>
        <begin position="75"/>
        <end position="99"/>
    </location>
</feature>
<protein>
    <submittedName>
        <fullName evidence="2">Uncharacterized protein</fullName>
    </submittedName>
</protein>
<gene>
    <name evidence="2" type="ORF">OU989_22975</name>
</gene>
<accession>A0AAJ5UVW4</accession>
<organism evidence="2 3">
    <name type="scientific">Lysinibacillus irui</name>
    <dbReference type="NCBI Taxonomy" id="2998077"/>
    <lineage>
        <taxon>Bacteria</taxon>
        <taxon>Bacillati</taxon>
        <taxon>Bacillota</taxon>
        <taxon>Bacilli</taxon>
        <taxon>Bacillales</taxon>
        <taxon>Bacillaceae</taxon>
        <taxon>Lysinibacillus</taxon>
    </lineage>
</organism>
<proteinExistence type="predicted"/>
<feature type="transmembrane region" description="Helical" evidence="1">
    <location>
        <begin position="41"/>
        <end position="63"/>
    </location>
</feature>
<name>A0AAJ5UVW4_9BACI</name>
<evidence type="ECO:0000313" key="2">
    <source>
        <dbReference type="EMBL" id="WDV09384.1"/>
    </source>
</evidence>
<keyword evidence="1" id="KW-0812">Transmembrane</keyword>
<sequence>MDKFSILLNVLSRFILLSCASILLVSMIGDLIGWLNISTDFPFGLIWFLSFWAALLNLMYQFYFKKIKLVAKRTALDFGIVTLQAYSFYGGITCTLIHFNLTI</sequence>
<dbReference type="RefSeq" id="WP_274797594.1">
    <property type="nucleotide sequence ID" value="NZ_CP113528.1"/>
</dbReference>
<geneLocation type="plasmid" evidence="2 3">
    <name>unnamed</name>
</geneLocation>
<dbReference type="AlphaFoldDB" id="A0AAJ5UVW4"/>
<dbReference type="KEGG" id="liu:OU989_22975"/>
<dbReference type="EMBL" id="CP113528">
    <property type="protein sequence ID" value="WDV09384.1"/>
    <property type="molecule type" value="Genomic_DNA"/>
</dbReference>
<evidence type="ECO:0000313" key="3">
    <source>
        <dbReference type="Proteomes" id="UP001219585"/>
    </source>
</evidence>
<dbReference type="Proteomes" id="UP001219585">
    <property type="component" value="Plasmid unnamed"/>
</dbReference>
<keyword evidence="1" id="KW-1133">Transmembrane helix</keyword>
<reference evidence="2" key="1">
    <citation type="submission" date="2022-11" db="EMBL/GenBank/DDBJ databases">
        <title>Lysinibacillus irui.</title>
        <authorList>
            <person name="Akintayo S.O."/>
        </authorList>
    </citation>
    <scope>NUCLEOTIDE SEQUENCE</scope>
    <source>
        <strain evidence="2">IRB4-01</strain>
        <plasmid evidence="2">unnamed</plasmid>
    </source>
</reference>
<keyword evidence="1" id="KW-0472">Membrane</keyword>
<evidence type="ECO:0000256" key="1">
    <source>
        <dbReference type="SAM" id="Phobius"/>
    </source>
</evidence>
<keyword evidence="2" id="KW-0614">Plasmid</keyword>
<feature type="transmembrane region" description="Helical" evidence="1">
    <location>
        <begin position="12"/>
        <end position="35"/>
    </location>
</feature>